<accession>L5M4T8</accession>
<dbReference type="Proteomes" id="UP000010556">
    <property type="component" value="Unassembled WGS sequence"/>
</dbReference>
<evidence type="ECO:0000256" key="15">
    <source>
        <dbReference type="SAM" id="Coils"/>
    </source>
</evidence>
<keyword evidence="5" id="KW-0645">Protease</keyword>
<name>L5M4T8_MYODS</name>
<keyword evidence="11" id="KW-0539">Nucleus</keyword>
<dbReference type="GO" id="GO:0005634">
    <property type="term" value="C:nucleus"/>
    <property type="evidence" value="ECO:0007669"/>
    <property type="project" value="UniProtKB-SubCell"/>
</dbReference>
<feature type="coiled-coil region" evidence="15">
    <location>
        <begin position="559"/>
        <end position="586"/>
    </location>
</feature>
<dbReference type="InterPro" id="IPR048256">
    <property type="entry name" value="Tektin-like"/>
</dbReference>
<comment type="subcellular location">
    <subcellularLocation>
        <location evidence="2">Cytoplasm</location>
    </subcellularLocation>
    <subcellularLocation>
        <location evidence="1">Nucleus</location>
    </subcellularLocation>
</comment>
<dbReference type="InterPro" id="IPR033139">
    <property type="entry name" value="Caspase_cys_AS"/>
</dbReference>
<keyword evidence="8" id="KW-0788">Thiol protease</keyword>
<dbReference type="EMBL" id="KB104009">
    <property type="protein sequence ID" value="ELK33649.1"/>
    <property type="molecule type" value="Genomic_DNA"/>
</dbReference>
<feature type="domain" description="Caspase family p10" evidence="17">
    <location>
        <begin position="626"/>
        <end position="713"/>
    </location>
</feature>
<dbReference type="PROSITE" id="PS50207">
    <property type="entry name" value="CASPASE_P10"/>
    <property type="match status" value="1"/>
</dbReference>
<feature type="domain" description="Caspase family p20" evidence="18">
    <location>
        <begin position="500"/>
        <end position="607"/>
    </location>
</feature>
<dbReference type="InterPro" id="IPR038949">
    <property type="entry name" value="TEKTL1"/>
</dbReference>
<evidence type="ECO:0000256" key="4">
    <source>
        <dbReference type="ARBA" id="ARBA00022490"/>
    </source>
</evidence>
<evidence type="ECO:0000256" key="13">
    <source>
        <dbReference type="ARBA" id="ARBA00068432"/>
    </source>
</evidence>
<proteinExistence type="inferred from homology"/>
<dbReference type="FunFam" id="3.40.50.1460:FF:000015">
    <property type="entry name" value="Caspase 14"/>
    <property type="match status" value="1"/>
</dbReference>
<evidence type="ECO:0000256" key="1">
    <source>
        <dbReference type="ARBA" id="ARBA00004123"/>
    </source>
</evidence>
<evidence type="ECO:0000256" key="3">
    <source>
        <dbReference type="ARBA" id="ARBA00010134"/>
    </source>
</evidence>
<dbReference type="PANTHER" id="PTHR35081">
    <property type="entry name" value="COILED-COIL DOMAIN-CONTAINING PROTEIN 105"/>
    <property type="match status" value="1"/>
</dbReference>
<evidence type="ECO:0000256" key="10">
    <source>
        <dbReference type="ARBA" id="ARBA00023145"/>
    </source>
</evidence>
<dbReference type="PRINTS" id="PR00376">
    <property type="entry name" value="IL1BCENZYME"/>
</dbReference>
<evidence type="ECO:0000256" key="16">
    <source>
        <dbReference type="SAM" id="MobiDB-lite"/>
    </source>
</evidence>
<evidence type="ECO:0000259" key="17">
    <source>
        <dbReference type="PROSITE" id="PS50207"/>
    </source>
</evidence>
<evidence type="ECO:0000256" key="9">
    <source>
        <dbReference type="ARBA" id="ARBA00023054"/>
    </source>
</evidence>
<evidence type="ECO:0000256" key="2">
    <source>
        <dbReference type="ARBA" id="ARBA00004496"/>
    </source>
</evidence>
<dbReference type="MEROPS" id="C14.018"/>
<keyword evidence="4" id="KW-0963">Cytoplasm</keyword>
<dbReference type="Pfam" id="PF00656">
    <property type="entry name" value="Peptidase_C14"/>
    <property type="match status" value="1"/>
</dbReference>
<keyword evidence="7" id="KW-0378">Hydrolase</keyword>
<feature type="region of interest" description="Disordered" evidence="16">
    <location>
        <begin position="691"/>
        <end position="713"/>
    </location>
</feature>
<reference evidence="20" key="1">
    <citation type="journal article" date="2013" name="Science">
        <title>Comparative analysis of bat genomes provides insight into the evolution of flight and immunity.</title>
        <authorList>
            <person name="Zhang G."/>
            <person name="Cowled C."/>
            <person name="Shi Z."/>
            <person name="Huang Z."/>
            <person name="Bishop-Lilly K.A."/>
            <person name="Fang X."/>
            <person name="Wynne J.W."/>
            <person name="Xiong Z."/>
            <person name="Baker M.L."/>
            <person name="Zhao W."/>
            <person name="Tachedjian M."/>
            <person name="Zhu Y."/>
            <person name="Zhou P."/>
            <person name="Jiang X."/>
            <person name="Ng J."/>
            <person name="Yang L."/>
            <person name="Wu L."/>
            <person name="Xiao J."/>
            <person name="Feng Y."/>
            <person name="Chen Y."/>
            <person name="Sun X."/>
            <person name="Zhang Y."/>
            <person name="Marsh G.A."/>
            <person name="Crameri G."/>
            <person name="Broder C.C."/>
            <person name="Frey K.G."/>
            <person name="Wang L.F."/>
            <person name="Wang J."/>
        </authorList>
    </citation>
    <scope>NUCLEOTIDE SEQUENCE [LARGE SCALE GENOMIC DNA]</scope>
</reference>
<dbReference type="GO" id="GO:0030154">
    <property type="term" value="P:cell differentiation"/>
    <property type="evidence" value="ECO:0007669"/>
    <property type="project" value="UniProtKB-KW"/>
</dbReference>
<dbReference type="PROSITE" id="PS50208">
    <property type="entry name" value="CASPASE_P20"/>
    <property type="match status" value="1"/>
</dbReference>
<evidence type="ECO:0000313" key="20">
    <source>
        <dbReference type="Proteomes" id="UP000010556"/>
    </source>
</evidence>
<dbReference type="SUPFAM" id="SSF52129">
    <property type="entry name" value="Caspase-like"/>
    <property type="match status" value="1"/>
</dbReference>
<keyword evidence="9 15" id="KW-0175">Coiled coil</keyword>
<evidence type="ECO:0000259" key="18">
    <source>
        <dbReference type="PROSITE" id="PS50208"/>
    </source>
</evidence>
<organism evidence="19 20">
    <name type="scientific">Myotis davidii</name>
    <name type="common">David's myotis</name>
    <dbReference type="NCBI Taxonomy" id="225400"/>
    <lineage>
        <taxon>Eukaryota</taxon>
        <taxon>Metazoa</taxon>
        <taxon>Chordata</taxon>
        <taxon>Craniata</taxon>
        <taxon>Vertebrata</taxon>
        <taxon>Euteleostomi</taxon>
        <taxon>Mammalia</taxon>
        <taxon>Eutheria</taxon>
        <taxon>Laurasiatheria</taxon>
        <taxon>Chiroptera</taxon>
        <taxon>Yangochiroptera</taxon>
        <taxon>Vespertilionidae</taxon>
        <taxon>Myotis</taxon>
    </lineage>
</organism>
<dbReference type="CDD" id="cd00032">
    <property type="entry name" value="CASc"/>
    <property type="match status" value="1"/>
</dbReference>
<dbReference type="InterPro" id="IPR001309">
    <property type="entry name" value="Pept_C14_p20"/>
</dbReference>
<dbReference type="InterPro" id="IPR015917">
    <property type="entry name" value="Pept_C14A"/>
</dbReference>
<evidence type="ECO:0000256" key="8">
    <source>
        <dbReference type="ARBA" id="ARBA00022807"/>
    </source>
</evidence>
<dbReference type="GO" id="GO:0004197">
    <property type="term" value="F:cysteine-type endopeptidase activity"/>
    <property type="evidence" value="ECO:0007669"/>
    <property type="project" value="InterPro"/>
</dbReference>
<feature type="coiled-coil region" evidence="15">
    <location>
        <begin position="297"/>
        <end position="327"/>
    </location>
</feature>
<dbReference type="InterPro" id="IPR011600">
    <property type="entry name" value="Pept_C14_caspase"/>
</dbReference>
<dbReference type="GO" id="GO:0006508">
    <property type="term" value="P:proteolysis"/>
    <property type="evidence" value="ECO:0007669"/>
    <property type="project" value="UniProtKB-KW"/>
</dbReference>
<evidence type="ECO:0000313" key="19">
    <source>
        <dbReference type="EMBL" id="ELK33649.1"/>
    </source>
</evidence>
<dbReference type="SMART" id="SM00115">
    <property type="entry name" value="CASc"/>
    <property type="match status" value="1"/>
</dbReference>
<feature type="compositionally biased region" description="Polar residues" evidence="16">
    <location>
        <begin position="701"/>
        <end position="713"/>
    </location>
</feature>
<dbReference type="InterPro" id="IPR002138">
    <property type="entry name" value="Pept_C14_p10"/>
</dbReference>
<dbReference type="Pfam" id="PF03148">
    <property type="entry name" value="Tektin"/>
    <property type="match status" value="1"/>
</dbReference>
<evidence type="ECO:0000256" key="6">
    <source>
        <dbReference type="ARBA" id="ARBA00022782"/>
    </source>
</evidence>
<dbReference type="GO" id="GO:0005737">
    <property type="term" value="C:cytoplasm"/>
    <property type="evidence" value="ECO:0007669"/>
    <property type="project" value="UniProtKB-SubCell"/>
</dbReference>
<evidence type="ECO:0000256" key="12">
    <source>
        <dbReference type="ARBA" id="ARBA00064249"/>
    </source>
</evidence>
<comment type="similarity">
    <text evidence="3 14">Belongs to the peptidase C14A family.</text>
</comment>
<comment type="subunit">
    <text evidence="12">Heterodimer of a large and a small subunit, both processed from the precursor; the mature active form is a p17/p10 dimer and the intermediate form a p20/p8 dimer.</text>
</comment>
<keyword evidence="20" id="KW-1185">Reference proteome</keyword>
<sequence length="713" mass="81434">MPVLIPPIEQSESSRVGAPQWRQEAQAKMMEAQQLTDRCGQEAVAMWQPKDSVWDPNVARHLCKAAYIQPWRFHVQLLQDGGTLETPPPGEGVTLWKSKMKPPAWHARLPLPLNRDARALQTVDLVQAHARGARLTAARLERAQQQINGQLQLLQRQRQATDHRLSEVRKGLLINQQSVKLRGYRPESEKIPDKADSMLILEREKLKSMKRKMEEDMEKSEVMLKALASCRDTLAFCCKERLQVVELMNKPLDKVLELAGRHSWVDLSRIPTPSTQGLKTPPSDPVGAYTPECAAALNDAKRLLMESKDTLQEMAKNEEDIREQQLEISDGVCSSLAQKMRETTELKERMNMTVGLMRGTIHRCTKFNQEMYITRGLIKGPLSKTHLETREKLDRPLVRVYQRHVGTQLPEAARITQGTDKLQRHISHVEKNLEDLHTTHRNLTRSLNCKRIGHEVDYNVVRLRLRQRHPHVNYQQAQCLEAYDMSGARVALTLCVTKAREGSEADLVALERMFQQLGFESTIKRDPTAQQFQEELEKFQQAIDARKDFVSCAFVVLMAHGLEGQLEGEDEQMVELENLFEVLNNKNCVALRAKPKVYIVQACRGEQKDPGETVGGGNIEMITKDSPQTIPTYTDALHIYSTVEGYLSYRHEEEGSCFIQTLVDVFTERKGPILELLSEVTRRMAEAEVVHEGEERKMNPEVQSTLRKQLYLQ</sequence>
<dbReference type="InterPro" id="IPR029030">
    <property type="entry name" value="Caspase-like_dom_sf"/>
</dbReference>
<dbReference type="Gene3D" id="3.40.50.1460">
    <property type="match status" value="1"/>
</dbReference>
<evidence type="ECO:0000256" key="14">
    <source>
        <dbReference type="RuleBase" id="RU003971"/>
    </source>
</evidence>
<dbReference type="AlphaFoldDB" id="L5M4T8"/>
<dbReference type="GO" id="GO:0005929">
    <property type="term" value="C:cilium"/>
    <property type="evidence" value="ECO:0007669"/>
    <property type="project" value="UniProtKB-ARBA"/>
</dbReference>
<dbReference type="PANTHER" id="PTHR35081:SF1">
    <property type="entry name" value="COILED-COIL DOMAIN-CONTAINING PROTEIN 105"/>
    <property type="match status" value="1"/>
</dbReference>
<evidence type="ECO:0000256" key="11">
    <source>
        <dbReference type="ARBA" id="ARBA00023242"/>
    </source>
</evidence>
<dbReference type="PROSITE" id="PS01122">
    <property type="entry name" value="CASPASE_CYS"/>
    <property type="match status" value="1"/>
</dbReference>
<evidence type="ECO:0000256" key="5">
    <source>
        <dbReference type="ARBA" id="ARBA00022670"/>
    </source>
</evidence>
<dbReference type="eggNOG" id="ENOG502RUEW">
    <property type="taxonomic scope" value="Eukaryota"/>
</dbReference>
<evidence type="ECO:0000256" key="7">
    <source>
        <dbReference type="ARBA" id="ARBA00022801"/>
    </source>
</evidence>
<keyword evidence="10" id="KW-0865">Zymogen</keyword>
<keyword evidence="6" id="KW-0221">Differentiation</keyword>
<gene>
    <name evidence="19" type="ORF">MDA_GLEAN10003783</name>
</gene>
<protein>
    <recommendedName>
        <fullName evidence="13">Caspase-14</fullName>
    </recommendedName>
</protein>